<dbReference type="PANTHER" id="PTHR13696:SF52">
    <property type="entry name" value="PARA FAMILY PROTEIN CT_582"/>
    <property type="match status" value="1"/>
</dbReference>
<evidence type="ECO:0000256" key="2">
    <source>
        <dbReference type="ARBA" id="ARBA00074747"/>
    </source>
</evidence>
<gene>
    <name evidence="4" type="ORF">C5F46_06825</name>
</gene>
<dbReference type="SUPFAM" id="SSF52540">
    <property type="entry name" value="P-loop containing nucleoside triphosphate hydrolases"/>
    <property type="match status" value="1"/>
</dbReference>
<dbReference type="Gene3D" id="3.40.50.300">
    <property type="entry name" value="P-loop containing nucleotide triphosphate hydrolases"/>
    <property type="match status" value="1"/>
</dbReference>
<feature type="domain" description="AAA" evidence="3">
    <location>
        <begin position="11"/>
        <end position="189"/>
    </location>
</feature>
<dbReference type="OrthoDB" id="9815116at2"/>
<organism evidence="4 5">
    <name type="scientific">Phaeovulum veldkampii DSM 11550</name>
    <dbReference type="NCBI Taxonomy" id="1185920"/>
    <lineage>
        <taxon>Bacteria</taxon>
        <taxon>Pseudomonadati</taxon>
        <taxon>Pseudomonadota</taxon>
        <taxon>Alphaproteobacteria</taxon>
        <taxon>Rhodobacterales</taxon>
        <taxon>Paracoccaceae</taxon>
        <taxon>Phaeovulum</taxon>
    </lineage>
</organism>
<comment type="function">
    <text evidence="1">Involved in chromosome partition. Localize to both poles of the predivisional cell following completion of DNA replication.</text>
</comment>
<dbReference type="FunFam" id="3.40.50.300:FF:000285">
    <property type="entry name" value="Sporulation initiation inhibitor Soj"/>
    <property type="match status" value="1"/>
</dbReference>
<proteinExistence type="predicted"/>
<dbReference type="Proteomes" id="UP000241899">
    <property type="component" value="Unassembled WGS sequence"/>
</dbReference>
<dbReference type="InterPro" id="IPR050678">
    <property type="entry name" value="DNA_Partitioning_ATPase"/>
</dbReference>
<evidence type="ECO:0000313" key="5">
    <source>
        <dbReference type="Proteomes" id="UP000241899"/>
    </source>
</evidence>
<evidence type="ECO:0000313" key="4">
    <source>
        <dbReference type="EMBL" id="PTE17928.1"/>
    </source>
</evidence>
<dbReference type="EMBL" id="PZKF01000012">
    <property type="protein sequence ID" value="PTE17928.1"/>
    <property type="molecule type" value="Genomic_DNA"/>
</dbReference>
<dbReference type="InterPro" id="IPR027417">
    <property type="entry name" value="P-loop_NTPase"/>
</dbReference>
<comment type="caution">
    <text evidence="4">The sequence shown here is derived from an EMBL/GenBank/DDBJ whole genome shotgun (WGS) entry which is preliminary data.</text>
</comment>
<dbReference type="AlphaFoldDB" id="A0A2T4JJ75"/>
<evidence type="ECO:0000259" key="3">
    <source>
        <dbReference type="Pfam" id="PF13614"/>
    </source>
</evidence>
<reference evidence="4 5" key="1">
    <citation type="submission" date="2018-03" db="EMBL/GenBank/DDBJ databases">
        <title>Rhodobacter veldkampii.</title>
        <authorList>
            <person name="Meyer T.E."/>
            <person name="Miller S."/>
            <person name="Lodha T."/>
            <person name="Gandham S."/>
            <person name="Chintalapati S."/>
            <person name="Chintalapati V.R."/>
        </authorList>
    </citation>
    <scope>NUCLEOTIDE SEQUENCE [LARGE SCALE GENOMIC DNA]</scope>
    <source>
        <strain evidence="4 5">DSM 11550</strain>
    </source>
</reference>
<dbReference type="PANTHER" id="PTHR13696">
    <property type="entry name" value="P-LOOP CONTAINING NUCLEOSIDE TRIPHOSPHATE HYDROLASE"/>
    <property type="match status" value="1"/>
</dbReference>
<accession>A0A2T4JJ75</accession>
<dbReference type="RefSeq" id="WP_107324615.1">
    <property type="nucleotide sequence ID" value="NZ_NHSP01000079.1"/>
</dbReference>
<dbReference type="InterPro" id="IPR025669">
    <property type="entry name" value="AAA_dom"/>
</dbReference>
<dbReference type="Pfam" id="PF13614">
    <property type="entry name" value="AAA_31"/>
    <property type="match status" value="1"/>
</dbReference>
<dbReference type="CDD" id="cd02042">
    <property type="entry name" value="ParAB_family"/>
    <property type="match status" value="1"/>
</dbReference>
<sequence length="275" mass="29796">MSDPTRPPAPRIIAIANQKGGVGKTTTAINLSAALAEAGRRVLLVDLDPQGNASTGLGVEPADRRHTTYDLILDDVALVDVIMPTTVENLWLCPATTDLSSADMELVSNEKRSFLMHDALRQPDIDGYGFDFILIDCPPSLSLLTINAMVAADSVLVPLQAEFFALEGLSQLMLTLREVRQSANTDLRIEGVVLTMYDARNNLSQHVEADARATLGELVFRTMIPRNVRVSEAPSYALPVIAYDPSSKGSLAYRALAQELLSRHDRAIGSERIAG</sequence>
<keyword evidence="5" id="KW-1185">Reference proteome</keyword>
<evidence type="ECO:0000256" key="1">
    <source>
        <dbReference type="ARBA" id="ARBA00057242"/>
    </source>
</evidence>
<name>A0A2T4JJ75_9RHOB</name>
<protein>
    <recommendedName>
        <fullName evidence="2">Chromosome partitioning protein ParA</fullName>
    </recommendedName>
</protein>